<evidence type="ECO:0000313" key="3">
    <source>
        <dbReference type="EMBL" id="PUU76655.1"/>
    </source>
</evidence>
<protein>
    <submittedName>
        <fullName evidence="3">Uncharacterized protein</fullName>
    </submittedName>
</protein>
<feature type="region of interest" description="Disordered" evidence="1">
    <location>
        <begin position="96"/>
        <end position="121"/>
    </location>
</feature>
<reference evidence="3 4" key="1">
    <citation type="submission" date="2017-04" db="EMBL/GenBank/DDBJ databases">
        <title>Draft genome sequence of Tuber borchii Vittad., a whitish edible truffle.</title>
        <authorList>
            <consortium name="DOE Joint Genome Institute"/>
            <person name="Murat C."/>
            <person name="Kuo A."/>
            <person name="Barry K.W."/>
            <person name="Clum A."/>
            <person name="Dockter R.B."/>
            <person name="Fauchery L."/>
            <person name="Iotti M."/>
            <person name="Kohler A."/>
            <person name="Labutti K."/>
            <person name="Lindquist E.A."/>
            <person name="Lipzen A."/>
            <person name="Ohm R.A."/>
            <person name="Wang M."/>
            <person name="Grigoriev I.V."/>
            <person name="Zambonelli A."/>
            <person name="Martin F.M."/>
        </authorList>
    </citation>
    <scope>NUCLEOTIDE SEQUENCE [LARGE SCALE GENOMIC DNA]</scope>
    <source>
        <strain evidence="3 4">Tbo3840</strain>
    </source>
</reference>
<dbReference type="Proteomes" id="UP000244722">
    <property type="component" value="Unassembled WGS sequence"/>
</dbReference>
<gene>
    <name evidence="3" type="ORF">B9Z19DRAFT_1129399</name>
</gene>
<organism evidence="3 4">
    <name type="scientific">Tuber borchii</name>
    <name type="common">White truffle</name>
    <dbReference type="NCBI Taxonomy" id="42251"/>
    <lineage>
        <taxon>Eukaryota</taxon>
        <taxon>Fungi</taxon>
        <taxon>Dikarya</taxon>
        <taxon>Ascomycota</taxon>
        <taxon>Pezizomycotina</taxon>
        <taxon>Pezizomycetes</taxon>
        <taxon>Pezizales</taxon>
        <taxon>Tuberaceae</taxon>
        <taxon>Tuber</taxon>
    </lineage>
</organism>
<evidence type="ECO:0000313" key="4">
    <source>
        <dbReference type="Proteomes" id="UP000244722"/>
    </source>
</evidence>
<name>A0A2T6ZME2_TUBBO</name>
<accession>A0A2T6ZME2</accession>
<dbReference type="EMBL" id="NESQ01000180">
    <property type="protein sequence ID" value="PUU76655.1"/>
    <property type="molecule type" value="Genomic_DNA"/>
</dbReference>
<evidence type="ECO:0000256" key="2">
    <source>
        <dbReference type="SAM" id="SignalP"/>
    </source>
</evidence>
<evidence type="ECO:0000256" key="1">
    <source>
        <dbReference type="SAM" id="MobiDB-lite"/>
    </source>
</evidence>
<comment type="caution">
    <text evidence="3">The sequence shown here is derived from an EMBL/GenBank/DDBJ whole genome shotgun (WGS) entry which is preliminary data.</text>
</comment>
<feature type="chain" id="PRO_5015463271" evidence="2">
    <location>
        <begin position="22"/>
        <end position="121"/>
    </location>
</feature>
<keyword evidence="4" id="KW-1185">Reference proteome</keyword>
<keyword evidence="2" id="KW-0732">Signal</keyword>
<proteinExistence type="predicted"/>
<dbReference type="AlphaFoldDB" id="A0A2T6ZME2"/>
<feature type="signal peptide" evidence="2">
    <location>
        <begin position="1"/>
        <end position="21"/>
    </location>
</feature>
<sequence length="121" mass="13416">MALVIAALTLLAAVIPPFRRSQFRRWVSSFSILPFVKKYLGITRPNPTPMAVTSIEDLRATPTAEIPIPVPSFVFIYNNHLNTQFSGTLTNTPRYSHNGITGEIGRAPQAEEPPQLRGLSR</sequence>